<evidence type="ECO:0000313" key="2">
    <source>
        <dbReference type="Proteomes" id="UP000789901"/>
    </source>
</evidence>
<evidence type="ECO:0000313" key="1">
    <source>
        <dbReference type="EMBL" id="CAG8464452.1"/>
    </source>
</evidence>
<dbReference type="EMBL" id="CAJVQB010000080">
    <property type="protein sequence ID" value="CAG8464452.1"/>
    <property type="molecule type" value="Genomic_DNA"/>
</dbReference>
<dbReference type="Proteomes" id="UP000789901">
    <property type="component" value="Unassembled WGS sequence"/>
</dbReference>
<reference evidence="1 2" key="1">
    <citation type="submission" date="2021-06" db="EMBL/GenBank/DDBJ databases">
        <authorList>
            <person name="Kallberg Y."/>
            <person name="Tangrot J."/>
            <person name="Rosling A."/>
        </authorList>
    </citation>
    <scope>NUCLEOTIDE SEQUENCE [LARGE SCALE GENOMIC DNA]</scope>
    <source>
        <strain evidence="1 2">120-4 pot B 10/14</strain>
    </source>
</reference>
<organism evidence="1 2">
    <name type="scientific">Gigaspora margarita</name>
    <dbReference type="NCBI Taxonomy" id="4874"/>
    <lineage>
        <taxon>Eukaryota</taxon>
        <taxon>Fungi</taxon>
        <taxon>Fungi incertae sedis</taxon>
        <taxon>Mucoromycota</taxon>
        <taxon>Glomeromycotina</taxon>
        <taxon>Glomeromycetes</taxon>
        <taxon>Diversisporales</taxon>
        <taxon>Gigasporaceae</taxon>
        <taxon>Gigaspora</taxon>
    </lineage>
</organism>
<sequence>MEKSLEIEEGKAIINKFIDFHKNNSLYDVISGCYQLELNFFKDRQEDEEYFAIFKSVLINHFEDSLEKEKLFEISSMGLQEYLKLVKESDFPFEYLAKLEEFKERNNYLNLLFQEKRINEFCSKYVYRNIKRNTYYIDIKKIEPKKYHRVIDECDTLLKHFVKSLYEIKTGKDFSFTDNKKDQDIQKILEEITSFCELSELKDGLNNVIKEFSNMRNKFGKNKPPYKTEE</sequence>
<gene>
    <name evidence="1" type="ORF">GMARGA_LOCUS470</name>
</gene>
<accession>A0ABM8VWL0</accession>
<comment type="caution">
    <text evidence="1">The sequence shown here is derived from an EMBL/GenBank/DDBJ whole genome shotgun (WGS) entry which is preliminary data.</text>
</comment>
<proteinExistence type="predicted"/>
<protein>
    <submittedName>
        <fullName evidence="1">32562_t:CDS:1</fullName>
    </submittedName>
</protein>
<keyword evidence="2" id="KW-1185">Reference proteome</keyword>
<name>A0ABM8VWL0_GIGMA</name>